<feature type="transmembrane region" description="Helical" evidence="6">
    <location>
        <begin position="266"/>
        <end position="292"/>
    </location>
</feature>
<dbReference type="GO" id="GO:0022857">
    <property type="term" value="F:transmembrane transporter activity"/>
    <property type="evidence" value="ECO:0007669"/>
    <property type="project" value="InterPro"/>
</dbReference>
<sequence>MTIAIPDTPGIPQAERVEVRVTWYAWYVTFILTACYTLSFLDNKIPFILVQLIKRDLSLTDTQMGILAGPAFSLTYAICTIPLAKLSDRFSRKYVIVGAVTIWSAFTASCGFAHSFALFMFGRVGVAFGESALTPAAHSMIADYFPERQRAKVIAIYFTGIAVGGFLALSVGGFLADRYGWRSAMYAVGATGIVLSLLMLTTVREPVREQKNPARKLSEGSLVALFAHPAIRNTIIGGTLLGMAFASSSAWSPAYIMRSYGMSASATGASLGALSGTIALAGTLLGGFLASWFSRKDIRYGHRFLAIAFLLAAPLNVISFFVDSYPLFLLFHAMAALLVITYPGPTYATIQSLVEPGSRSFAAAVTLFCIQGIGIAFGAFFTGYLSDQLAGQFGQNSLRWSIAAMSLLSIGAAFHYWAASNHMGVRKGGQS</sequence>
<feature type="transmembrane region" description="Helical" evidence="6">
    <location>
        <begin position="96"/>
        <end position="121"/>
    </location>
</feature>
<feature type="domain" description="Major facilitator superfamily (MFS) profile" evidence="7">
    <location>
        <begin position="28"/>
        <end position="421"/>
    </location>
</feature>
<dbReference type="InterPro" id="IPR044770">
    <property type="entry name" value="MFS_spinster-like"/>
</dbReference>
<accession>A0A1H4V0Z7</accession>
<dbReference type="AlphaFoldDB" id="A0A1H4V0Z7"/>
<comment type="subcellular location">
    <subcellularLocation>
        <location evidence="1">Membrane</location>
        <topology evidence="1">Multi-pass membrane protein</topology>
    </subcellularLocation>
</comment>
<dbReference type="PROSITE" id="PS50850">
    <property type="entry name" value="MFS"/>
    <property type="match status" value="1"/>
</dbReference>
<organism evidence="8 9">
    <name type="scientific">Bradyrhizobium lablabi</name>
    <dbReference type="NCBI Taxonomy" id="722472"/>
    <lineage>
        <taxon>Bacteria</taxon>
        <taxon>Pseudomonadati</taxon>
        <taxon>Pseudomonadota</taxon>
        <taxon>Alphaproteobacteria</taxon>
        <taxon>Hyphomicrobiales</taxon>
        <taxon>Nitrobacteraceae</taxon>
        <taxon>Bradyrhizobium</taxon>
    </lineage>
</organism>
<keyword evidence="4 6" id="KW-1133">Transmembrane helix</keyword>
<feature type="transmembrane region" description="Helical" evidence="6">
    <location>
        <begin position="222"/>
        <end position="246"/>
    </location>
</feature>
<dbReference type="Pfam" id="PF07690">
    <property type="entry name" value="MFS_1"/>
    <property type="match status" value="1"/>
</dbReference>
<name>A0A1H4V0Z7_9BRAD</name>
<protein>
    <submittedName>
        <fullName evidence="8">Predicted arabinose efflux permease, MFS family</fullName>
    </submittedName>
</protein>
<gene>
    <name evidence="8" type="ORF">SAMN05444171_2152</name>
</gene>
<evidence type="ECO:0000256" key="3">
    <source>
        <dbReference type="ARBA" id="ARBA00022692"/>
    </source>
</evidence>
<feature type="transmembrane region" description="Helical" evidence="6">
    <location>
        <begin position="154"/>
        <end position="175"/>
    </location>
</feature>
<feature type="transmembrane region" description="Helical" evidence="6">
    <location>
        <begin position="328"/>
        <end position="349"/>
    </location>
</feature>
<reference evidence="8 9" key="1">
    <citation type="submission" date="2016-10" db="EMBL/GenBank/DDBJ databases">
        <authorList>
            <person name="de Groot N.N."/>
        </authorList>
    </citation>
    <scope>NUCLEOTIDE SEQUENCE [LARGE SCALE GENOMIC DNA]</scope>
    <source>
        <strain evidence="8 9">GAS522</strain>
    </source>
</reference>
<evidence type="ECO:0000256" key="5">
    <source>
        <dbReference type="ARBA" id="ARBA00023136"/>
    </source>
</evidence>
<dbReference type="GO" id="GO:0016020">
    <property type="term" value="C:membrane"/>
    <property type="evidence" value="ECO:0007669"/>
    <property type="project" value="UniProtKB-SubCell"/>
</dbReference>
<dbReference type="InterPro" id="IPR011701">
    <property type="entry name" value="MFS"/>
</dbReference>
<dbReference type="EMBL" id="FNTI01000001">
    <property type="protein sequence ID" value="SEC74064.1"/>
    <property type="molecule type" value="Genomic_DNA"/>
</dbReference>
<evidence type="ECO:0000256" key="4">
    <source>
        <dbReference type="ARBA" id="ARBA00022989"/>
    </source>
</evidence>
<evidence type="ECO:0000256" key="1">
    <source>
        <dbReference type="ARBA" id="ARBA00004141"/>
    </source>
</evidence>
<feature type="transmembrane region" description="Helical" evidence="6">
    <location>
        <begin position="181"/>
        <end position="201"/>
    </location>
</feature>
<dbReference type="InterPro" id="IPR020846">
    <property type="entry name" value="MFS_dom"/>
</dbReference>
<evidence type="ECO:0000313" key="9">
    <source>
        <dbReference type="Proteomes" id="UP000183208"/>
    </source>
</evidence>
<dbReference type="PANTHER" id="PTHR23505:SF79">
    <property type="entry name" value="PROTEIN SPINSTER"/>
    <property type="match status" value="1"/>
</dbReference>
<keyword evidence="3 6" id="KW-0812">Transmembrane</keyword>
<keyword evidence="2" id="KW-0813">Transport</keyword>
<evidence type="ECO:0000256" key="6">
    <source>
        <dbReference type="SAM" id="Phobius"/>
    </source>
</evidence>
<feature type="transmembrane region" description="Helical" evidence="6">
    <location>
        <begin position="361"/>
        <end position="385"/>
    </location>
</feature>
<feature type="transmembrane region" description="Helical" evidence="6">
    <location>
        <begin position="64"/>
        <end position="84"/>
    </location>
</feature>
<dbReference type="RefSeq" id="WP_074818623.1">
    <property type="nucleotide sequence ID" value="NZ_FNTI01000001.1"/>
</dbReference>
<dbReference type="OrthoDB" id="7442224at2"/>
<dbReference type="Proteomes" id="UP000183208">
    <property type="component" value="Unassembled WGS sequence"/>
</dbReference>
<evidence type="ECO:0000313" key="8">
    <source>
        <dbReference type="EMBL" id="SEC74064.1"/>
    </source>
</evidence>
<feature type="transmembrane region" description="Helical" evidence="6">
    <location>
        <begin position="304"/>
        <end position="322"/>
    </location>
</feature>
<proteinExistence type="predicted"/>
<dbReference type="SUPFAM" id="SSF103473">
    <property type="entry name" value="MFS general substrate transporter"/>
    <property type="match status" value="1"/>
</dbReference>
<feature type="transmembrane region" description="Helical" evidence="6">
    <location>
        <begin position="397"/>
        <end position="418"/>
    </location>
</feature>
<keyword evidence="5 6" id="KW-0472">Membrane</keyword>
<dbReference type="InterPro" id="IPR036259">
    <property type="entry name" value="MFS_trans_sf"/>
</dbReference>
<dbReference type="Gene3D" id="1.20.1250.20">
    <property type="entry name" value="MFS general substrate transporter like domains"/>
    <property type="match status" value="1"/>
</dbReference>
<evidence type="ECO:0000259" key="7">
    <source>
        <dbReference type="PROSITE" id="PS50850"/>
    </source>
</evidence>
<dbReference type="PANTHER" id="PTHR23505">
    <property type="entry name" value="SPINSTER"/>
    <property type="match status" value="1"/>
</dbReference>
<evidence type="ECO:0000256" key="2">
    <source>
        <dbReference type="ARBA" id="ARBA00022448"/>
    </source>
</evidence>
<feature type="transmembrane region" description="Helical" evidence="6">
    <location>
        <begin position="24"/>
        <end position="43"/>
    </location>
</feature>
<dbReference type="CDD" id="cd17328">
    <property type="entry name" value="MFS_spinster_like"/>
    <property type="match status" value="1"/>
</dbReference>